<feature type="transmembrane region" description="Helical" evidence="8">
    <location>
        <begin position="20"/>
        <end position="44"/>
    </location>
</feature>
<evidence type="ECO:0000256" key="5">
    <source>
        <dbReference type="ARBA" id="ARBA00022970"/>
    </source>
</evidence>
<keyword evidence="5" id="KW-0029">Amino-acid transport</keyword>
<sequence>MSFDPQVFLDALFSRTYLMGAMTAITLAILVQVAACILGFFLALGRNSQRSWLSSLSAGYVWLFRAIPALLILILIWNALPQVIPVLKMSWFTPYMAAFFGLTLLETALMAEIFRSALNSISPGQTLASRALGLKPASTYWHVLIPQMVRVAIPPTGNQFIMTVKMTSLASDISLQELLYTAAQDVSRTFSYAEYYSAAAVYYLVLVSIFMIGQNWLERRFSWKSTVSKKKRKVSLDTQQLKEVAGVK</sequence>
<keyword evidence="6 8" id="KW-1133">Transmembrane helix</keyword>
<dbReference type="NCBIfam" id="TIGR01726">
    <property type="entry name" value="HEQRo_perm_3TM"/>
    <property type="match status" value="1"/>
</dbReference>
<dbReference type="PANTHER" id="PTHR30614">
    <property type="entry name" value="MEMBRANE COMPONENT OF AMINO ACID ABC TRANSPORTER"/>
    <property type="match status" value="1"/>
</dbReference>
<dbReference type="PROSITE" id="PS50928">
    <property type="entry name" value="ABC_TM1"/>
    <property type="match status" value="1"/>
</dbReference>
<dbReference type="AlphaFoldDB" id="A0A9D2C7F5"/>
<evidence type="ECO:0000256" key="3">
    <source>
        <dbReference type="ARBA" id="ARBA00022475"/>
    </source>
</evidence>
<evidence type="ECO:0000313" key="10">
    <source>
        <dbReference type="EMBL" id="HIY64981.1"/>
    </source>
</evidence>
<comment type="caution">
    <text evidence="10">The sequence shown here is derived from an EMBL/GenBank/DDBJ whole genome shotgun (WGS) entry which is preliminary data.</text>
</comment>
<dbReference type="SUPFAM" id="SSF161098">
    <property type="entry name" value="MetI-like"/>
    <property type="match status" value="1"/>
</dbReference>
<evidence type="ECO:0000256" key="6">
    <source>
        <dbReference type="ARBA" id="ARBA00022989"/>
    </source>
</evidence>
<comment type="similarity">
    <text evidence="8">Belongs to the binding-protein-dependent transport system permease family.</text>
</comment>
<reference evidence="10" key="2">
    <citation type="submission" date="2021-04" db="EMBL/GenBank/DDBJ databases">
        <authorList>
            <person name="Gilroy R."/>
        </authorList>
    </citation>
    <scope>NUCLEOTIDE SEQUENCE</scope>
    <source>
        <strain evidence="10">ChiGjej1B1-98</strain>
    </source>
</reference>
<dbReference type="PANTHER" id="PTHR30614:SF0">
    <property type="entry name" value="L-CYSTINE TRANSPORT SYSTEM PERMEASE PROTEIN TCYL"/>
    <property type="match status" value="1"/>
</dbReference>
<keyword evidence="2 8" id="KW-0813">Transport</keyword>
<dbReference type="Gene3D" id="1.10.3720.10">
    <property type="entry name" value="MetI-like"/>
    <property type="match status" value="1"/>
</dbReference>
<dbReference type="InterPro" id="IPR000515">
    <property type="entry name" value="MetI-like"/>
</dbReference>
<dbReference type="InterPro" id="IPR035906">
    <property type="entry name" value="MetI-like_sf"/>
</dbReference>
<evidence type="ECO:0000313" key="11">
    <source>
        <dbReference type="Proteomes" id="UP000824005"/>
    </source>
</evidence>
<dbReference type="InterPro" id="IPR043429">
    <property type="entry name" value="ArtM/GltK/GlnP/TcyL/YhdX-like"/>
</dbReference>
<organism evidence="10 11">
    <name type="scientific">Candidatus Agrococcus pullicola</name>
    <dbReference type="NCBI Taxonomy" id="2838429"/>
    <lineage>
        <taxon>Bacteria</taxon>
        <taxon>Bacillati</taxon>
        <taxon>Actinomycetota</taxon>
        <taxon>Actinomycetes</taxon>
        <taxon>Micrococcales</taxon>
        <taxon>Microbacteriaceae</taxon>
        <taxon>Agrococcus</taxon>
    </lineage>
</organism>
<evidence type="ECO:0000259" key="9">
    <source>
        <dbReference type="PROSITE" id="PS50928"/>
    </source>
</evidence>
<keyword evidence="3" id="KW-1003">Cell membrane</keyword>
<feature type="transmembrane region" description="Helical" evidence="8">
    <location>
        <begin position="92"/>
        <end position="111"/>
    </location>
</feature>
<evidence type="ECO:0000256" key="4">
    <source>
        <dbReference type="ARBA" id="ARBA00022692"/>
    </source>
</evidence>
<dbReference type="GO" id="GO:0043190">
    <property type="term" value="C:ATP-binding cassette (ABC) transporter complex"/>
    <property type="evidence" value="ECO:0007669"/>
    <property type="project" value="InterPro"/>
</dbReference>
<reference evidence="10" key="1">
    <citation type="journal article" date="2021" name="PeerJ">
        <title>Extensive microbial diversity within the chicken gut microbiome revealed by metagenomics and culture.</title>
        <authorList>
            <person name="Gilroy R."/>
            <person name="Ravi A."/>
            <person name="Getino M."/>
            <person name="Pursley I."/>
            <person name="Horton D.L."/>
            <person name="Alikhan N.F."/>
            <person name="Baker D."/>
            <person name="Gharbi K."/>
            <person name="Hall N."/>
            <person name="Watson M."/>
            <person name="Adriaenssens E.M."/>
            <person name="Foster-Nyarko E."/>
            <person name="Jarju S."/>
            <person name="Secka A."/>
            <person name="Antonio M."/>
            <person name="Oren A."/>
            <person name="Chaudhuri R.R."/>
            <person name="La Ragione R."/>
            <person name="Hildebrand F."/>
            <person name="Pallen M.J."/>
        </authorList>
    </citation>
    <scope>NUCLEOTIDE SEQUENCE</scope>
    <source>
        <strain evidence="10">ChiGjej1B1-98</strain>
    </source>
</reference>
<protein>
    <submittedName>
        <fullName evidence="10">Amino acid ABC transporter permease</fullName>
    </submittedName>
</protein>
<evidence type="ECO:0000256" key="7">
    <source>
        <dbReference type="ARBA" id="ARBA00023136"/>
    </source>
</evidence>
<feature type="transmembrane region" description="Helical" evidence="8">
    <location>
        <begin position="195"/>
        <end position="217"/>
    </location>
</feature>
<dbReference type="GO" id="GO:0022857">
    <property type="term" value="F:transmembrane transporter activity"/>
    <property type="evidence" value="ECO:0007669"/>
    <property type="project" value="InterPro"/>
</dbReference>
<keyword evidence="7 8" id="KW-0472">Membrane</keyword>
<proteinExistence type="inferred from homology"/>
<name>A0A9D2C7F5_9MICO</name>
<keyword evidence="4 8" id="KW-0812">Transmembrane</keyword>
<dbReference type="Proteomes" id="UP000824005">
    <property type="component" value="Unassembled WGS sequence"/>
</dbReference>
<dbReference type="CDD" id="cd06261">
    <property type="entry name" value="TM_PBP2"/>
    <property type="match status" value="1"/>
</dbReference>
<dbReference type="InterPro" id="IPR010065">
    <property type="entry name" value="AA_ABC_transptr_permease_3TM"/>
</dbReference>
<evidence type="ECO:0000256" key="2">
    <source>
        <dbReference type="ARBA" id="ARBA00022448"/>
    </source>
</evidence>
<accession>A0A9D2C7F5</accession>
<comment type="subcellular location">
    <subcellularLocation>
        <location evidence="1 8">Cell membrane</location>
        <topology evidence="1 8">Multi-pass membrane protein</topology>
    </subcellularLocation>
</comment>
<feature type="domain" description="ABC transmembrane type-1" evidence="9">
    <location>
        <begin position="21"/>
        <end position="213"/>
    </location>
</feature>
<dbReference type="Pfam" id="PF00528">
    <property type="entry name" value="BPD_transp_1"/>
    <property type="match status" value="1"/>
</dbReference>
<dbReference type="EMBL" id="DXDC01000045">
    <property type="protein sequence ID" value="HIY64981.1"/>
    <property type="molecule type" value="Genomic_DNA"/>
</dbReference>
<evidence type="ECO:0000256" key="8">
    <source>
        <dbReference type="RuleBase" id="RU363032"/>
    </source>
</evidence>
<feature type="transmembrane region" description="Helical" evidence="8">
    <location>
        <begin position="56"/>
        <end position="80"/>
    </location>
</feature>
<gene>
    <name evidence="10" type="ORF">H9830_01730</name>
</gene>
<dbReference type="GO" id="GO:0006865">
    <property type="term" value="P:amino acid transport"/>
    <property type="evidence" value="ECO:0007669"/>
    <property type="project" value="UniProtKB-KW"/>
</dbReference>
<evidence type="ECO:0000256" key="1">
    <source>
        <dbReference type="ARBA" id="ARBA00004651"/>
    </source>
</evidence>